<feature type="domain" description="Peptidase S1" evidence="9">
    <location>
        <begin position="32"/>
        <end position="266"/>
    </location>
</feature>
<dbReference type="PROSITE" id="PS00134">
    <property type="entry name" value="TRYPSIN_HIS"/>
    <property type="match status" value="1"/>
</dbReference>
<evidence type="ECO:0000256" key="2">
    <source>
        <dbReference type="ARBA" id="ARBA00007664"/>
    </source>
</evidence>
<evidence type="ECO:0000256" key="5">
    <source>
        <dbReference type="ARBA" id="ARBA00023026"/>
    </source>
</evidence>
<dbReference type="InterPro" id="IPR018114">
    <property type="entry name" value="TRYPSIN_HIS"/>
</dbReference>
<dbReference type="PRINTS" id="PR00722">
    <property type="entry name" value="CHYMOTRYPSIN"/>
</dbReference>
<proteinExistence type="inferred from homology"/>
<accession>A0A329SQ11</accession>
<keyword evidence="3" id="KW-0964">Secreted</keyword>
<evidence type="ECO:0000256" key="4">
    <source>
        <dbReference type="ARBA" id="ARBA00022729"/>
    </source>
</evidence>
<dbReference type="InterPro" id="IPR043504">
    <property type="entry name" value="Peptidase_S1_PA_chymotrypsin"/>
</dbReference>
<dbReference type="GO" id="GO:0004252">
    <property type="term" value="F:serine-type endopeptidase activity"/>
    <property type="evidence" value="ECO:0007669"/>
    <property type="project" value="InterPro"/>
</dbReference>
<dbReference type="EMBL" id="MJFZ01000103">
    <property type="protein sequence ID" value="RAW37798.1"/>
    <property type="molecule type" value="Genomic_DNA"/>
</dbReference>
<keyword evidence="4 8" id="KW-0732">Signal</keyword>
<evidence type="ECO:0000256" key="8">
    <source>
        <dbReference type="SAM" id="SignalP"/>
    </source>
</evidence>
<evidence type="ECO:0000256" key="6">
    <source>
        <dbReference type="ARBA" id="ARBA00023157"/>
    </source>
</evidence>
<keyword evidence="7" id="KW-0325">Glycoprotein</keyword>
<dbReference type="InterPro" id="IPR001314">
    <property type="entry name" value="Peptidase_S1A"/>
</dbReference>
<dbReference type="GO" id="GO:0006508">
    <property type="term" value="P:proteolysis"/>
    <property type="evidence" value="ECO:0007669"/>
    <property type="project" value="InterPro"/>
</dbReference>
<evidence type="ECO:0000259" key="9">
    <source>
        <dbReference type="PROSITE" id="PS50240"/>
    </source>
</evidence>
<dbReference type="GO" id="GO:0005576">
    <property type="term" value="C:extracellular region"/>
    <property type="evidence" value="ECO:0007669"/>
    <property type="project" value="UniProtKB-SubCell"/>
</dbReference>
<organism evidence="10 11">
    <name type="scientific">Phytophthora cactorum</name>
    <dbReference type="NCBI Taxonomy" id="29920"/>
    <lineage>
        <taxon>Eukaryota</taxon>
        <taxon>Sar</taxon>
        <taxon>Stramenopiles</taxon>
        <taxon>Oomycota</taxon>
        <taxon>Peronosporomycetes</taxon>
        <taxon>Peronosporales</taxon>
        <taxon>Peronosporaceae</taxon>
        <taxon>Phytophthora</taxon>
    </lineage>
</organism>
<evidence type="ECO:0000256" key="1">
    <source>
        <dbReference type="ARBA" id="ARBA00004613"/>
    </source>
</evidence>
<evidence type="ECO:0000313" key="10">
    <source>
        <dbReference type="EMBL" id="RAW37798.1"/>
    </source>
</evidence>
<dbReference type="Pfam" id="PF00089">
    <property type="entry name" value="Trypsin"/>
    <property type="match status" value="1"/>
</dbReference>
<dbReference type="AlphaFoldDB" id="A0A329SQ11"/>
<comment type="caution">
    <text evidence="10">The sequence shown here is derived from an EMBL/GenBank/DDBJ whole genome shotgun (WGS) entry which is preliminary data.</text>
</comment>
<dbReference type="SUPFAM" id="SSF50494">
    <property type="entry name" value="Trypsin-like serine proteases"/>
    <property type="match status" value="1"/>
</dbReference>
<keyword evidence="11" id="KW-1185">Reference proteome</keyword>
<dbReference type="CDD" id="cd00190">
    <property type="entry name" value="Tryp_SPc"/>
    <property type="match status" value="1"/>
</dbReference>
<dbReference type="PANTHER" id="PTHR24276">
    <property type="entry name" value="POLYSERASE-RELATED"/>
    <property type="match status" value="1"/>
</dbReference>
<keyword evidence="5" id="KW-0843">Virulence</keyword>
<evidence type="ECO:0000256" key="7">
    <source>
        <dbReference type="ARBA" id="ARBA00023180"/>
    </source>
</evidence>
<comment type="similarity">
    <text evidence="2">Belongs to the peptidase S1 family.</text>
</comment>
<dbReference type="Gene3D" id="2.40.10.10">
    <property type="entry name" value="Trypsin-like serine proteases"/>
    <property type="match status" value="1"/>
</dbReference>
<dbReference type="PROSITE" id="PS50240">
    <property type="entry name" value="TRYPSIN_DOM"/>
    <property type="match status" value="1"/>
</dbReference>
<sequence length="537" mass="59631">MKFVSAFVAAVATFAVASPADASTDAVERRLILGGTTVPKGRKTYYAGMRKTADGKNFCGGTLIGPIHVLTASHCITYDIRWVSIGSHYNNGTQDGEQIKVVSVMNHPNFTESLKFSNDFAILELEVPSSITPAKLAKADDSDFKDGATVTTVGTGRLSEGTTALAGHELQRVESTLITNEQCAETGKITVDDSMICVGGQISKGYCDGDSGGPAFIEYSDDDADDVVVGVTKVEAERAHAESAEPVTTKKKGLQETLTWLEKQRHVVQTHDGHQRRKRSSTFVRSVLRLLSGSKEHISSNNEDDAPELPVPWGQEVLKADWSEVGFRLLDQPIMQDMNRVRSFIAKEELLSASPQGIIALAKWLQRFDNHVRHVVTLKEYLLEERTLIAGVGHKVTTLYDAYDEAMVVALEKVHERRDLSEAVLHMFDELEKLLRSEVTAVKHLITQTLTEKEEYEALSTLFNQLTSDDECGVIVAHLLGWMRNNMSEEDVRVFLALFNADVQDRIAGEWMRMYASYLHLLDEFSINYDSSLSYFT</sequence>
<gene>
    <name evidence="10" type="ORF">PC110_g5946</name>
</gene>
<reference evidence="10 11" key="1">
    <citation type="submission" date="2018-01" db="EMBL/GenBank/DDBJ databases">
        <title>Draft genome of the strawberry crown rot pathogen Phytophthora cactorum.</title>
        <authorList>
            <person name="Armitage A.D."/>
            <person name="Lysoe E."/>
            <person name="Nellist C.F."/>
            <person name="Harrison R.J."/>
            <person name="Brurberg M.B."/>
        </authorList>
    </citation>
    <scope>NUCLEOTIDE SEQUENCE [LARGE SCALE GENOMIC DNA]</scope>
    <source>
        <strain evidence="10 11">10300</strain>
    </source>
</reference>
<dbReference type="VEuPathDB" id="FungiDB:PC110_g5946"/>
<feature type="chain" id="PRO_5016368838" description="Peptidase S1 domain-containing protein" evidence="8">
    <location>
        <begin position="23"/>
        <end position="537"/>
    </location>
</feature>
<keyword evidence="6" id="KW-1015">Disulfide bond</keyword>
<dbReference type="STRING" id="29920.A0A329SQ11"/>
<dbReference type="SMART" id="SM00020">
    <property type="entry name" value="Tryp_SPc"/>
    <property type="match status" value="1"/>
</dbReference>
<evidence type="ECO:0000313" key="11">
    <source>
        <dbReference type="Proteomes" id="UP000251314"/>
    </source>
</evidence>
<dbReference type="PANTHER" id="PTHR24276:SF98">
    <property type="entry name" value="FI18310P1-RELATED"/>
    <property type="match status" value="1"/>
</dbReference>
<feature type="signal peptide" evidence="8">
    <location>
        <begin position="1"/>
        <end position="22"/>
    </location>
</feature>
<dbReference type="InterPro" id="IPR009003">
    <property type="entry name" value="Peptidase_S1_PA"/>
</dbReference>
<dbReference type="InterPro" id="IPR001254">
    <property type="entry name" value="Trypsin_dom"/>
</dbReference>
<dbReference type="OrthoDB" id="102870at2759"/>
<name>A0A329SQ11_9STRA</name>
<comment type="subcellular location">
    <subcellularLocation>
        <location evidence="1">Secreted</location>
    </subcellularLocation>
</comment>
<dbReference type="Proteomes" id="UP000251314">
    <property type="component" value="Unassembled WGS sequence"/>
</dbReference>
<dbReference type="InterPro" id="IPR050430">
    <property type="entry name" value="Peptidase_S1"/>
</dbReference>
<protein>
    <recommendedName>
        <fullName evidence="9">Peptidase S1 domain-containing protein</fullName>
    </recommendedName>
</protein>
<evidence type="ECO:0000256" key="3">
    <source>
        <dbReference type="ARBA" id="ARBA00022525"/>
    </source>
</evidence>